<dbReference type="EMBL" id="CM034387">
    <property type="protein sequence ID" value="KAJ0184067.1"/>
    <property type="molecule type" value="Genomic_DNA"/>
</dbReference>
<protein>
    <submittedName>
        <fullName evidence="1">Uncharacterized protein</fullName>
    </submittedName>
</protein>
<accession>A0ACC1DJI1</accession>
<organism evidence="1 2">
    <name type="scientific">Dendrolimus kikuchii</name>
    <dbReference type="NCBI Taxonomy" id="765133"/>
    <lineage>
        <taxon>Eukaryota</taxon>
        <taxon>Metazoa</taxon>
        <taxon>Ecdysozoa</taxon>
        <taxon>Arthropoda</taxon>
        <taxon>Hexapoda</taxon>
        <taxon>Insecta</taxon>
        <taxon>Pterygota</taxon>
        <taxon>Neoptera</taxon>
        <taxon>Endopterygota</taxon>
        <taxon>Lepidoptera</taxon>
        <taxon>Glossata</taxon>
        <taxon>Ditrysia</taxon>
        <taxon>Bombycoidea</taxon>
        <taxon>Lasiocampidae</taxon>
        <taxon>Dendrolimus</taxon>
    </lineage>
</organism>
<evidence type="ECO:0000313" key="2">
    <source>
        <dbReference type="Proteomes" id="UP000824533"/>
    </source>
</evidence>
<sequence>MNETYDIFDTSEFDYEGDFDEQITNLLSYVRLSKQEVENLTLLFGDLDVSLQTVWPGCQVLPFGSIITGMGIKTSDVDCYIELPNFVERKQSIVMRAKDILRRYPHIFQNLFAVASAKCFFLWDETDEDIISYSSTVGDYTPFYVAIAISSALLGSIILLNIVCCFSRFRDYWLDTRTGNRLIGSIWTETPHKQPALDLSELKVNITQIQYMHAPTKKYFDNEPIHSESEIAPSISRQPLTDSEEYLELHRRESDI</sequence>
<evidence type="ECO:0000313" key="1">
    <source>
        <dbReference type="EMBL" id="KAJ0184067.1"/>
    </source>
</evidence>
<proteinExistence type="predicted"/>
<reference evidence="1 2" key="1">
    <citation type="journal article" date="2021" name="Front. Genet.">
        <title>Chromosome-Level Genome Assembly Reveals Significant Gene Expansion in the Toll and IMD Signaling Pathways of Dendrolimus kikuchii.</title>
        <authorList>
            <person name="Zhou J."/>
            <person name="Wu P."/>
            <person name="Xiong Z."/>
            <person name="Liu N."/>
            <person name="Zhao N."/>
            <person name="Ji M."/>
            <person name="Qiu Y."/>
            <person name="Yang B."/>
        </authorList>
    </citation>
    <scope>NUCLEOTIDE SEQUENCE [LARGE SCALE GENOMIC DNA]</scope>
    <source>
        <strain evidence="1">Ann1</strain>
    </source>
</reference>
<dbReference type="Proteomes" id="UP000824533">
    <property type="component" value="Linkage Group LG01"/>
</dbReference>
<keyword evidence="2" id="KW-1185">Reference proteome</keyword>
<name>A0ACC1DJI1_9NEOP</name>
<gene>
    <name evidence="1" type="ORF">K1T71_000490</name>
</gene>
<comment type="caution">
    <text evidence="1">The sequence shown here is derived from an EMBL/GenBank/DDBJ whole genome shotgun (WGS) entry which is preliminary data.</text>
</comment>